<dbReference type="NCBIfam" id="NF001058">
    <property type="entry name" value="PRK00117.4-1"/>
    <property type="match status" value="1"/>
</dbReference>
<comment type="similarity">
    <text evidence="2 5">Belongs to the RecX family.</text>
</comment>
<dbReference type="InterPro" id="IPR053924">
    <property type="entry name" value="RecX_HTH_2nd"/>
</dbReference>
<accession>A0ABW8SH42</accession>
<evidence type="ECO:0000256" key="5">
    <source>
        <dbReference type="HAMAP-Rule" id="MF_01114"/>
    </source>
</evidence>
<dbReference type="NCBIfam" id="NF010732">
    <property type="entry name" value="PRK14134.1"/>
    <property type="match status" value="1"/>
</dbReference>
<evidence type="ECO:0000256" key="4">
    <source>
        <dbReference type="ARBA" id="ARBA00022490"/>
    </source>
</evidence>
<protein>
    <recommendedName>
        <fullName evidence="3 5">Regulatory protein RecX</fullName>
    </recommendedName>
</protein>
<evidence type="ECO:0000313" key="9">
    <source>
        <dbReference type="EMBL" id="MFL0194543.1"/>
    </source>
</evidence>
<proteinExistence type="inferred from homology"/>
<dbReference type="PANTHER" id="PTHR33602">
    <property type="entry name" value="REGULATORY PROTEIN RECX FAMILY PROTEIN"/>
    <property type="match status" value="1"/>
</dbReference>
<feature type="domain" description="RecX first three-helical" evidence="8">
    <location>
        <begin position="64"/>
        <end position="102"/>
    </location>
</feature>
<comment type="subcellular location">
    <subcellularLocation>
        <location evidence="1 5">Cytoplasm</location>
    </subcellularLocation>
</comment>
<comment type="function">
    <text evidence="5">Modulates RecA activity.</text>
</comment>
<evidence type="ECO:0000313" key="10">
    <source>
        <dbReference type="Proteomes" id="UP001623660"/>
    </source>
</evidence>
<dbReference type="Pfam" id="PF02631">
    <property type="entry name" value="RecX_HTH2"/>
    <property type="match status" value="1"/>
</dbReference>
<dbReference type="PANTHER" id="PTHR33602:SF1">
    <property type="entry name" value="REGULATORY PROTEIN RECX FAMILY PROTEIN"/>
    <property type="match status" value="1"/>
</dbReference>
<feature type="domain" description="RecX third three-helical" evidence="7">
    <location>
        <begin position="232"/>
        <end position="277"/>
    </location>
</feature>
<dbReference type="EMBL" id="JBJHZX010000003">
    <property type="protein sequence ID" value="MFL0194543.1"/>
    <property type="molecule type" value="Genomic_DNA"/>
</dbReference>
<dbReference type="InterPro" id="IPR003783">
    <property type="entry name" value="Regulatory_RecX"/>
</dbReference>
<evidence type="ECO:0000259" key="7">
    <source>
        <dbReference type="Pfam" id="PF21981"/>
    </source>
</evidence>
<evidence type="ECO:0000256" key="1">
    <source>
        <dbReference type="ARBA" id="ARBA00004496"/>
    </source>
</evidence>
<organism evidence="9 10">
    <name type="scientific">Candidatus Clostridium eludens</name>
    <dbReference type="NCBI Taxonomy" id="3381663"/>
    <lineage>
        <taxon>Bacteria</taxon>
        <taxon>Bacillati</taxon>
        <taxon>Bacillota</taxon>
        <taxon>Clostridia</taxon>
        <taxon>Eubacteriales</taxon>
        <taxon>Clostridiaceae</taxon>
        <taxon>Clostridium</taxon>
    </lineage>
</organism>
<dbReference type="InterPro" id="IPR036388">
    <property type="entry name" value="WH-like_DNA-bd_sf"/>
</dbReference>
<keyword evidence="10" id="KW-1185">Reference proteome</keyword>
<dbReference type="Gene3D" id="1.10.10.10">
    <property type="entry name" value="Winged helix-like DNA-binding domain superfamily/Winged helix DNA-binding domain"/>
    <property type="match status" value="4"/>
</dbReference>
<evidence type="ECO:0000256" key="2">
    <source>
        <dbReference type="ARBA" id="ARBA00009695"/>
    </source>
</evidence>
<dbReference type="Pfam" id="PF21982">
    <property type="entry name" value="RecX_HTH1"/>
    <property type="match status" value="1"/>
</dbReference>
<evidence type="ECO:0000259" key="6">
    <source>
        <dbReference type="Pfam" id="PF02631"/>
    </source>
</evidence>
<dbReference type="Pfam" id="PF21981">
    <property type="entry name" value="RecX_HTH3"/>
    <property type="match status" value="1"/>
</dbReference>
<dbReference type="HAMAP" id="MF_01114">
    <property type="entry name" value="RecX"/>
    <property type="match status" value="1"/>
</dbReference>
<feature type="domain" description="RecX second three-helical" evidence="6">
    <location>
        <begin position="109"/>
        <end position="148"/>
    </location>
</feature>
<name>A0ABW8SH42_9CLOT</name>
<comment type="caution">
    <text evidence="9">The sequence shown here is derived from an EMBL/GenBank/DDBJ whole genome shotgun (WGS) entry which is preliminary data.</text>
</comment>
<dbReference type="RefSeq" id="WP_406790667.1">
    <property type="nucleotide sequence ID" value="NZ_JBJHZX010000003.1"/>
</dbReference>
<keyword evidence="4 5" id="KW-0963">Cytoplasm</keyword>
<evidence type="ECO:0000259" key="8">
    <source>
        <dbReference type="Pfam" id="PF21982"/>
    </source>
</evidence>
<sequence>MNKHVVTKIELQKKNKDRVNIYLNEEFAFSCSAELVYSYNISKDDVLDIDYLKGIIDKDNYIKCKGCALKIIERAYKTEKQIWDKLIQKYDENTVKECMKFLKSYNFIDDDKFAEMYIKEKIHSQGRNKIKCSLIKKGIKESIVDEKLCGINSSLEEKAAFNIARKKYDVIIKNEENANKIYTKLGNYLVRNGYDFELVKNILKKIIKEYNYTSKQKKTMDLKNNNKENSRDTLYDIAKKRYDIVVKSENDSVKIYKKLGAYLLRRGYLWEDVRRVLNELIKDLVI</sequence>
<evidence type="ECO:0000256" key="3">
    <source>
        <dbReference type="ARBA" id="ARBA00018111"/>
    </source>
</evidence>
<dbReference type="Proteomes" id="UP001623660">
    <property type="component" value="Unassembled WGS sequence"/>
</dbReference>
<dbReference type="InterPro" id="IPR053926">
    <property type="entry name" value="RecX_HTH_1st"/>
</dbReference>
<reference evidence="9 10" key="1">
    <citation type="submission" date="2024-11" db="EMBL/GenBank/DDBJ databases">
        <authorList>
            <person name="Heng Y.C."/>
            <person name="Lim A.C.H."/>
            <person name="Lee J.K.Y."/>
            <person name="Kittelmann S."/>
        </authorList>
    </citation>
    <scope>NUCLEOTIDE SEQUENCE [LARGE SCALE GENOMIC DNA]</scope>
    <source>
        <strain evidence="9 10">WILCCON 0269</strain>
    </source>
</reference>
<gene>
    <name evidence="5 9" type="primary">recX</name>
    <name evidence="9" type="ORF">ACJDU8_02985</name>
</gene>
<dbReference type="InterPro" id="IPR053925">
    <property type="entry name" value="RecX_HTH_3rd"/>
</dbReference>